<dbReference type="InterPro" id="IPR006597">
    <property type="entry name" value="Sel1-like"/>
</dbReference>
<dbReference type="EMBL" id="BAAAEU010000004">
    <property type="protein sequence ID" value="GAA0707976.1"/>
    <property type="molecule type" value="Genomic_DNA"/>
</dbReference>
<dbReference type="Pfam" id="PF08238">
    <property type="entry name" value="Sel1"/>
    <property type="match status" value="2"/>
</dbReference>
<evidence type="ECO:0000313" key="3">
    <source>
        <dbReference type="EMBL" id="GAA0707976.1"/>
    </source>
</evidence>
<dbReference type="PANTHER" id="PTHR43628:SF1">
    <property type="entry name" value="CHITIN SYNTHASE REGULATORY FACTOR 2-RELATED"/>
    <property type="match status" value="1"/>
</dbReference>
<comment type="caution">
    <text evidence="3">The sequence shown here is derived from an EMBL/GenBank/DDBJ whole genome shotgun (WGS) entry which is preliminary data.</text>
</comment>
<keyword evidence="4" id="KW-1185">Reference proteome</keyword>
<dbReference type="SMART" id="SM00671">
    <property type="entry name" value="SEL1"/>
    <property type="match status" value="2"/>
</dbReference>
<evidence type="ECO:0000313" key="4">
    <source>
        <dbReference type="Proteomes" id="UP001501523"/>
    </source>
</evidence>
<sequence length="323" mass="34341">MKIHSSPCAIGITSVMAALVGCSTATTRINEGLANFQAGDCKAAFDKWMPLALKGIAAAQNNMGYFFEKGCPSAGKPKNINVAFYWYELAAKSGNPTGMRNLGWYHQHGLGTPQNLKLAQYWYETAARWGNELARQNLRGLGMVAPPPDLYNQAVAEQQAKARHSAEIARDVTTAFLGAAIGYSASRNAPSSTANTYSGPVGGFSAPKATSPAPTGSSGAFTGVAPNQPVPTPNTTFRNVGNTTYGSRPDGTTWQQQRIGDTVSGWDSNGKTWTIQYVGDVGHGRNSDGREWTSTRIGNTTQINYSDGTTKTCEAVGNEVSCH</sequence>
<proteinExistence type="predicted"/>
<feature type="signal peptide" evidence="2">
    <location>
        <begin position="1"/>
        <end position="17"/>
    </location>
</feature>
<evidence type="ECO:0000256" key="2">
    <source>
        <dbReference type="SAM" id="SignalP"/>
    </source>
</evidence>
<dbReference type="Gene3D" id="1.25.40.10">
    <property type="entry name" value="Tetratricopeptide repeat domain"/>
    <property type="match status" value="1"/>
</dbReference>
<reference evidence="3 4" key="1">
    <citation type="journal article" date="2019" name="Int. J. Syst. Evol. Microbiol.">
        <title>The Global Catalogue of Microorganisms (GCM) 10K type strain sequencing project: providing services to taxonomists for standard genome sequencing and annotation.</title>
        <authorList>
            <consortium name="The Broad Institute Genomics Platform"/>
            <consortium name="The Broad Institute Genome Sequencing Center for Infectious Disease"/>
            <person name="Wu L."/>
            <person name="Ma J."/>
        </authorList>
    </citation>
    <scope>NUCLEOTIDE SEQUENCE [LARGE SCALE GENOMIC DNA]</scope>
    <source>
        <strain evidence="3 4">JCM 15421</strain>
    </source>
</reference>
<dbReference type="InterPro" id="IPR011990">
    <property type="entry name" value="TPR-like_helical_dom_sf"/>
</dbReference>
<name>A0ABN1ID18_9GAMM</name>
<dbReference type="PROSITE" id="PS51257">
    <property type="entry name" value="PROKAR_LIPOPROTEIN"/>
    <property type="match status" value="1"/>
</dbReference>
<keyword evidence="2" id="KW-0732">Signal</keyword>
<dbReference type="SUPFAM" id="SSF81901">
    <property type="entry name" value="HCP-like"/>
    <property type="match status" value="1"/>
</dbReference>
<feature type="region of interest" description="Disordered" evidence="1">
    <location>
        <begin position="207"/>
        <end position="255"/>
    </location>
</feature>
<dbReference type="Proteomes" id="UP001501523">
    <property type="component" value="Unassembled WGS sequence"/>
</dbReference>
<feature type="chain" id="PRO_5045079977" description="Sel1 repeat family protein" evidence="2">
    <location>
        <begin position="18"/>
        <end position="323"/>
    </location>
</feature>
<evidence type="ECO:0008006" key="5">
    <source>
        <dbReference type="Google" id="ProtNLM"/>
    </source>
</evidence>
<evidence type="ECO:0000256" key="1">
    <source>
        <dbReference type="SAM" id="MobiDB-lite"/>
    </source>
</evidence>
<feature type="compositionally biased region" description="Polar residues" evidence="1">
    <location>
        <begin position="233"/>
        <end position="255"/>
    </location>
</feature>
<dbReference type="InterPro" id="IPR052945">
    <property type="entry name" value="Mitotic_Regulator"/>
</dbReference>
<organism evidence="3 4">
    <name type="scientific">Dokdonella soli</name>
    <dbReference type="NCBI Taxonomy" id="529810"/>
    <lineage>
        <taxon>Bacteria</taxon>
        <taxon>Pseudomonadati</taxon>
        <taxon>Pseudomonadota</taxon>
        <taxon>Gammaproteobacteria</taxon>
        <taxon>Lysobacterales</taxon>
        <taxon>Rhodanobacteraceae</taxon>
        <taxon>Dokdonella</taxon>
    </lineage>
</organism>
<protein>
    <recommendedName>
        <fullName evidence="5">Sel1 repeat family protein</fullName>
    </recommendedName>
</protein>
<dbReference type="RefSeq" id="WP_343787240.1">
    <property type="nucleotide sequence ID" value="NZ_BAAAEU010000004.1"/>
</dbReference>
<dbReference type="PANTHER" id="PTHR43628">
    <property type="entry name" value="ACTIVATOR OF C KINASE PROTEIN 1-RELATED"/>
    <property type="match status" value="1"/>
</dbReference>
<accession>A0ABN1ID18</accession>
<gene>
    <name evidence="3" type="ORF">GCM10009105_07130</name>
</gene>